<protein>
    <submittedName>
        <fullName evidence="5">Uncharacterized protein</fullName>
    </submittedName>
</protein>
<keyword evidence="3" id="KW-0479">Metal-binding</keyword>
<comment type="cofactor">
    <cofactor evidence="1">
        <name>Mg(2+)</name>
        <dbReference type="ChEBI" id="CHEBI:18420"/>
    </cofactor>
</comment>
<dbReference type="EMBL" id="JAUESC010000382">
    <property type="protein sequence ID" value="KAK0587615.1"/>
    <property type="molecule type" value="Genomic_DNA"/>
</dbReference>
<dbReference type="GO" id="GO:0004497">
    <property type="term" value="F:monooxygenase activity"/>
    <property type="evidence" value="ECO:0007669"/>
    <property type="project" value="InterPro"/>
</dbReference>
<evidence type="ECO:0000313" key="5">
    <source>
        <dbReference type="EMBL" id="KAK0587615.1"/>
    </source>
</evidence>
<organism evidence="5 6">
    <name type="scientific">Acer saccharum</name>
    <name type="common">Sugar maple</name>
    <dbReference type="NCBI Taxonomy" id="4024"/>
    <lineage>
        <taxon>Eukaryota</taxon>
        <taxon>Viridiplantae</taxon>
        <taxon>Streptophyta</taxon>
        <taxon>Embryophyta</taxon>
        <taxon>Tracheophyta</taxon>
        <taxon>Spermatophyta</taxon>
        <taxon>Magnoliopsida</taxon>
        <taxon>eudicotyledons</taxon>
        <taxon>Gunneridae</taxon>
        <taxon>Pentapetalae</taxon>
        <taxon>rosids</taxon>
        <taxon>malvids</taxon>
        <taxon>Sapindales</taxon>
        <taxon>Sapindaceae</taxon>
        <taxon>Hippocastanoideae</taxon>
        <taxon>Acereae</taxon>
        <taxon>Acer</taxon>
    </lineage>
</organism>
<comment type="similarity">
    <text evidence="2">Belongs to the cytochrome P450 family.</text>
</comment>
<dbReference type="PRINTS" id="PR00463">
    <property type="entry name" value="EP450I"/>
</dbReference>
<gene>
    <name evidence="5" type="ORF">LWI29_025826</name>
</gene>
<dbReference type="InterPro" id="IPR001128">
    <property type="entry name" value="Cyt_P450"/>
</dbReference>
<comment type="caution">
    <text evidence="5">The sequence shown here is derived from an EMBL/GenBank/DDBJ whole genome shotgun (WGS) entry which is preliminary data.</text>
</comment>
<dbReference type="GO" id="GO:0004659">
    <property type="term" value="F:prenyltransferase activity"/>
    <property type="evidence" value="ECO:0007669"/>
    <property type="project" value="InterPro"/>
</dbReference>
<dbReference type="InterPro" id="IPR008949">
    <property type="entry name" value="Isoprenoid_synthase_dom_sf"/>
</dbReference>
<dbReference type="InterPro" id="IPR002401">
    <property type="entry name" value="Cyt_P450_E_grp-I"/>
</dbReference>
<keyword evidence="6" id="KW-1185">Reference proteome</keyword>
<evidence type="ECO:0000256" key="4">
    <source>
        <dbReference type="ARBA" id="ARBA00023004"/>
    </source>
</evidence>
<dbReference type="PANTHER" id="PTHR47955">
    <property type="entry name" value="CYTOCHROME P450 FAMILY 71 PROTEIN"/>
    <property type="match status" value="1"/>
</dbReference>
<dbReference type="AlphaFoldDB" id="A0AA39SCA2"/>
<sequence length="587" mass="66183">MPKLFRDFDHFFNVVIDDRMVCQDDSSTSLSEDRMDLLDILLQIQKDGTNGFRMAKDHIKALLLYSIKVFFNFPPQFWFNFLLHTSVLAIACGNGKGERKIVITPLLEDKAKESVELKTLCKAAFGRKYSGGESGRKFKELLREFMVLLGALDVGDLIPWLSWINLVTGFNAKVERVAKEFDKFLDEIIEEHLHGRNREGGDLSAERETQKNFLDVLLEIQRDNLAGFSIDTDSIKALMLDMFAGGTDTTYTVLEWAMTQLLRHPRVMKELQNELLEAAIVCGAIMGGGDVIEIEKVRKYARCIGLLFQVVDDILDMTKSSKELGKTVGKDLVSDKATYPKLMGIENAKKFAWKMAKAAFGRKYSGGESGRKFKELLRDLTTLLGSFNIGEFIPCLGWISVVTGLDSKVERVAKEFDKFLDVVVEEHKHGHNSDSGEARKDFVDVLLEIQKDNLAGFSIDLISIKALILDIFAGGTDTTYTVLEWAMTELLRHPRVMKELQNKIGRRTMKHQNVYAGDGSLAHDSKRTIGEKLRQAYDAVVVTVAGDRVQQSGRSRSASRGIERQKSCYCAEDPIRTMMFLGSWNHT</sequence>
<dbReference type="GO" id="GO:0008299">
    <property type="term" value="P:isoprenoid biosynthetic process"/>
    <property type="evidence" value="ECO:0007669"/>
    <property type="project" value="InterPro"/>
</dbReference>
<evidence type="ECO:0000256" key="1">
    <source>
        <dbReference type="ARBA" id="ARBA00001946"/>
    </source>
</evidence>
<evidence type="ECO:0000313" key="6">
    <source>
        <dbReference type="Proteomes" id="UP001168877"/>
    </source>
</evidence>
<name>A0AA39SCA2_ACESA</name>
<accession>A0AA39SCA2</accession>
<reference evidence="5" key="2">
    <citation type="submission" date="2023-06" db="EMBL/GenBank/DDBJ databases">
        <authorList>
            <person name="Swenson N.G."/>
            <person name="Wegrzyn J.L."/>
            <person name="Mcevoy S.L."/>
        </authorList>
    </citation>
    <scope>NUCLEOTIDE SEQUENCE</scope>
    <source>
        <strain evidence="5">NS2018</strain>
        <tissue evidence="5">Leaf</tissue>
    </source>
</reference>
<dbReference type="SUPFAM" id="SSF48576">
    <property type="entry name" value="Terpenoid synthases"/>
    <property type="match status" value="1"/>
</dbReference>
<dbReference type="GO" id="GO:0005506">
    <property type="term" value="F:iron ion binding"/>
    <property type="evidence" value="ECO:0007669"/>
    <property type="project" value="InterPro"/>
</dbReference>
<dbReference type="Pfam" id="PF00067">
    <property type="entry name" value="p450"/>
    <property type="match status" value="2"/>
</dbReference>
<proteinExistence type="inferred from homology"/>
<evidence type="ECO:0000256" key="3">
    <source>
        <dbReference type="ARBA" id="ARBA00022723"/>
    </source>
</evidence>
<dbReference type="PANTHER" id="PTHR47955:SF15">
    <property type="entry name" value="CYTOCHROME P450 71A2-LIKE"/>
    <property type="match status" value="1"/>
</dbReference>
<dbReference type="CDD" id="cd00385">
    <property type="entry name" value="Isoprenoid_Biosyn_C1"/>
    <property type="match status" value="1"/>
</dbReference>
<dbReference type="GO" id="GO:0016705">
    <property type="term" value="F:oxidoreductase activity, acting on paired donors, with incorporation or reduction of molecular oxygen"/>
    <property type="evidence" value="ECO:0007669"/>
    <property type="project" value="InterPro"/>
</dbReference>
<dbReference type="InterPro" id="IPR036396">
    <property type="entry name" value="Cyt_P450_sf"/>
</dbReference>
<dbReference type="SUPFAM" id="SSF48264">
    <property type="entry name" value="Cytochrome P450"/>
    <property type="match status" value="2"/>
</dbReference>
<dbReference type="InterPro" id="IPR033749">
    <property type="entry name" value="Polyprenyl_synt_CS"/>
</dbReference>
<dbReference type="Gene3D" id="1.10.630.10">
    <property type="entry name" value="Cytochrome P450"/>
    <property type="match status" value="2"/>
</dbReference>
<reference evidence="5" key="1">
    <citation type="journal article" date="2022" name="Plant J.">
        <title>Strategies of tolerance reflected in two North American maple genomes.</title>
        <authorList>
            <person name="McEvoy S.L."/>
            <person name="Sezen U.U."/>
            <person name="Trouern-Trend A."/>
            <person name="McMahon S.M."/>
            <person name="Schaberg P.G."/>
            <person name="Yang J."/>
            <person name="Wegrzyn J.L."/>
            <person name="Swenson N.G."/>
        </authorList>
    </citation>
    <scope>NUCLEOTIDE SEQUENCE</scope>
    <source>
        <strain evidence="5">NS2018</strain>
    </source>
</reference>
<dbReference type="Proteomes" id="UP001168877">
    <property type="component" value="Unassembled WGS sequence"/>
</dbReference>
<evidence type="ECO:0000256" key="2">
    <source>
        <dbReference type="ARBA" id="ARBA00010617"/>
    </source>
</evidence>
<keyword evidence="4" id="KW-0408">Iron</keyword>
<dbReference type="PROSITE" id="PS00444">
    <property type="entry name" value="POLYPRENYL_SYNTHASE_2"/>
    <property type="match status" value="1"/>
</dbReference>
<dbReference type="GO" id="GO:0020037">
    <property type="term" value="F:heme binding"/>
    <property type="evidence" value="ECO:0007669"/>
    <property type="project" value="InterPro"/>
</dbReference>